<dbReference type="EMBL" id="JMFG01000007">
    <property type="protein sequence ID" value="KDA54527.1"/>
    <property type="molecule type" value="Genomic_DNA"/>
</dbReference>
<comment type="caution">
    <text evidence="6">The sequence shown here is derived from an EMBL/GenBank/DDBJ whole genome shotgun (WGS) entry which is preliminary data.</text>
</comment>
<feature type="domain" description="Formyl transferase N-terminal" evidence="5">
    <location>
        <begin position="13"/>
        <end position="191"/>
    </location>
</feature>
<dbReference type="InterPro" id="IPR002376">
    <property type="entry name" value="Formyl_transf_N"/>
</dbReference>
<comment type="function">
    <text evidence="4">Catalyzes the transfer of a formyl group from 10-formyltetrahydrofolate to 5-phospho-ribosyl-glycinamide (GAR), producing 5-phospho-ribosyl-N-formylglycinamide (FGAR) and tetrahydrofolate.</text>
</comment>
<evidence type="ECO:0000313" key="6">
    <source>
        <dbReference type="EMBL" id="KDA54527.1"/>
    </source>
</evidence>
<keyword evidence="3 4" id="KW-0658">Purine biosynthesis</keyword>
<comment type="pathway">
    <text evidence="1 4">Purine metabolism; IMP biosynthesis via de novo pathway; N(2)-formyl-N(1)-(5-phospho-D-ribosyl)glycinamide from N(1)-(5-phospho-D-ribosyl)glycinamide (10-formyl THF route): step 1/1.</text>
</comment>
<dbReference type="UniPathway" id="UPA00074">
    <property type="reaction ID" value="UER00126"/>
</dbReference>
<dbReference type="STRING" id="1312852.EG19_11190"/>
<dbReference type="InterPro" id="IPR036477">
    <property type="entry name" value="Formyl_transf_N_sf"/>
</dbReference>
<keyword evidence="2 4" id="KW-0808">Transferase</keyword>
<dbReference type="CDD" id="cd08645">
    <property type="entry name" value="FMT_core_GART"/>
    <property type="match status" value="1"/>
</dbReference>
<proteinExistence type="inferred from homology"/>
<protein>
    <recommendedName>
        <fullName evidence="4">Phosphoribosylglycinamide formyltransferase</fullName>
        <ecNumber evidence="4">2.1.2.2</ecNumber>
    </recommendedName>
    <alternativeName>
        <fullName evidence="4">5'-phosphoribosylglycinamide transformylase</fullName>
    </alternativeName>
    <alternativeName>
        <fullName evidence="4">GAR transformylase</fullName>
        <shortName evidence="4">GART</shortName>
    </alternativeName>
</protein>
<comment type="similarity">
    <text evidence="4">Belongs to the GART family.</text>
</comment>
<dbReference type="Proteomes" id="UP000027284">
    <property type="component" value="Unassembled WGS sequence"/>
</dbReference>
<dbReference type="Gene3D" id="3.40.50.170">
    <property type="entry name" value="Formyl transferase, N-terminal domain"/>
    <property type="match status" value="1"/>
</dbReference>
<feature type="binding site" evidence="4">
    <location>
        <position position="74"/>
    </location>
    <ligand>
        <name>(6R)-10-formyltetrahydrofolate</name>
        <dbReference type="ChEBI" id="CHEBI:195366"/>
    </ligand>
</feature>
<dbReference type="NCBIfam" id="TIGR00639">
    <property type="entry name" value="PurN"/>
    <property type="match status" value="1"/>
</dbReference>
<comment type="catalytic activity">
    <reaction evidence="4">
        <text>N(1)-(5-phospho-beta-D-ribosyl)glycinamide + (6R)-10-formyltetrahydrofolate = N(2)-formyl-N(1)-(5-phospho-beta-D-ribosyl)glycinamide + (6S)-5,6,7,8-tetrahydrofolate + H(+)</text>
        <dbReference type="Rhea" id="RHEA:15053"/>
        <dbReference type="ChEBI" id="CHEBI:15378"/>
        <dbReference type="ChEBI" id="CHEBI:57453"/>
        <dbReference type="ChEBI" id="CHEBI:143788"/>
        <dbReference type="ChEBI" id="CHEBI:147286"/>
        <dbReference type="ChEBI" id="CHEBI:195366"/>
        <dbReference type="EC" id="2.1.2.2"/>
    </reaction>
</comment>
<dbReference type="PANTHER" id="PTHR43369">
    <property type="entry name" value="PHOSPHORIBOSYLGLYCINAMIDE FORMYLTRANSFERASE"/>
    <property type="match status" value="1"/>
</dbReference>
<name>A0A062XPL0_9BACT</name>
<feature type="binding site" evidence="4">
    <location>
        <position position="116"/>
    </location>
    <ligand>
        <name>(6R)-10-formyltetrahydrofolate</name>
        <dbReference type="ChEBI" id="CHEBI:195366"/>
    </ligand>
</feature>
<dbReference type="GO" id="GO:0004644">
    <property type="term" value="F:phosphoribosylglycinamide formyltransferase activity"/>
    <property type="evidence" value="ECO:0007669"/>
    <property type="project" value="UniProtKB-UniRule"/>
</dbReference>
<feature type="binding site" evidence="4">
    <location>
        <begin position="99"/>
        <end position="102"/>
    </location>
    <ligand>
        <name>(6R)-10-formyltetrahydrofolate</name>
        <dbReference type="ChEBI" id="CHEBI:195366"/>
    </ligand>
</feature>
<dbReference type="PANTHER" id="PTHR43369:SF2">
    <property type="entry name" value="PHOSPHORIBOSYLGLYCINAMIDE FORMYLTRANSFERASE"/>
    <property type="match status" value="1"/>
</dbReference>
<sequence>MCVSWGSALAKARVGVLLSGRGSNFLALAEACRRGEVPAEIVLVVSNRPEAPGLAKAQELGVPTVAIPSKGLAREEHEKHLLAALHQAQVDWVCLAGYMRLLSPQFVAAFPNRILNIHPALLPAFPGLDAQRQAWEYGVKVSGCTVHLVDAGCDSGPIVVQRVVEVRDDDTPETLAARILEQEHIAYPQALRLLLTRRWHIEGRRVVFAREA</sequence>
<dbReference type="SUPFAM" id="SSF53328">
    <property type="entry name" value="Formyltransferase"/>
    <property type="match status" value="1"/>
</dbReference>
<dbReference type="Pfam" id="PF00551">
    <property type="entry name" value="Formyl_trans_N"/>
    <property type="match status" value="1"/>
</dbReference>
<evidence type="ECO:0000256" key="1">
    <source>
        <dbReference type="ARBA" id="ARBA00005054"/>
    </source>
</evidence>
<feature type="active site" description="Proton donor" evidence="4">
    <location>
        <position position="118"/>
    </location>
</feature>
<evidence type="ECO:0000256" key="2">
    <source>
        <dbReference type="ARBA" id="ARBA00022679"/>
    </source>
</evidence>
<dbReference type="InterPro" id="IPR004607">
    <property type="entry name" value="GART"/>
</dbReference>
<reference evidence="6 7" key="1">
    <citation type="submission" date="2014-04" db="EMBL/GenBank/DDBJ databases">
        <title>The Genome Sequence of Thermoanaerobaculum aquaticum MP-01, The First Cultivated Group 23 Acidobacterium.</title>
        <authorList>
            <person name="Stamps B.W."/>
            <person name="Losey N.A."/>
            <person name="Lawson P.A."/>
            <person name="Stevenson B.S."/>
        </authorList>
    </citation>
    <scope>NUCLEOTIDE SEQUENCE [LARGE SCALE GENOMIC DNA]</scope>
    <source>
        <strain evidence="6 7">MP-01</strain>
    </source>
</reference>
<dbReference type="RefSeq" id="WP_200867105.1">
    <property type="nucleotide sequence ID" value="NZ_JMFG01000007.1"/>
</dbReference>
<dbReference type="EC" id="2.1.2.2" evidence="4"/>
<feature type="binding site" evidence="4">
    <location>
        <begin position="22"/>
        <end position="24"/>
    </location>
    <ligand>
        <name>N(1)-(5-phospho-beta-D-ribosyl)glycinamide</name>
        <dbReference type="ChEBI" id="CHEBI:143788"/>
    </ligand>
</feature>
<dbReference type="GO" id="GO:0005737">
    <property type="term" value="C:cytoplasm"/>
    <property type="evidence" value="ECO:0007669"/>
    <property type="project" value="TreeGrafter"/>
</dbReference>
<feature type="site" description="Raises pKa of active site His" evidence="4">
    <location>
        <position position="154"/>
    </location>
</feature>
<evidence type="ECO:0000313" key="7">
    <source>
        <dbReference type="Proteomes" id="UP000027284"/>
    </source>
</evidence>
<keyword evidence="7" id="KW-1185">Reference proteome</keyword>
<organism evidence="6 7">
    <name type="scientific">Thermoanaerobaculum aquaticum</name>
    <dbReference type="NCBI Taxonomy" id="1312852"/>
    <lineage>
        <taxon>Bacteria</taxon>
        <taxon>Pseudomonadati</taxon>
        <taxon>Acidobacteriota</taxon>
        <taxon>Thermoanaerobaculia</taxon>
        <taxon>Thermoanaerobaculales</taxon>
        <taxon>Thermoanaerobaculaceae</taxon>
        <taxon>Thermoanaerobaculum</taxon>
    </lineage>
</organism>
<gene>
    <name evidence="4" type="primary">purN</name>
    <name evidence="6" type="ORF">EG19_11190</name>
</gene>
<evidence type="ECO:0000256" key="4">
    <source>
        <dbReference type="HAMAP-Rule" id="MF_01930"/>
    </source>
</evidence>
<dbReference type="AlphaFoldDB" id="A0A062XPL0"/>
<evidence type="ECO:0000259" key="5">
    <source>
        <dbReference type="Pfam" id="PF00551"/>
    </source>
</evidence>
<accession>A0A062XPL0</accession>
<dbReference type="GO" id="GO:0006189">
    <property type="term" value="P:'de novo' IMP biosynthetic process"/>
    <property type="evidence" value="ECO:0007669"/>
    <property type="project" value="UniProtKB-UniRule"/>
</dbReference>
<evidence type="ECO:0000256" key="3">
    <source>
        <dbReference type="ARBA" id="ARBA00022755"/>
    </source>
</evidence>
<dbReference type="HAMAP" id="MF_01930">
    <property type="entry name" value="PurN"/>
    <property type="match status" value="1"/>
</dbReference>